<keyword evidence="3" id="KW-0645">Protease</keyword>
<dbReference type="EMBL" id="GBHO01039536">
    <property type="protein sequence ID" value="JAG04068.1"/>
    <property type="molecule type" value="Transcribed_RNA"/>
</dbReference>
<dbReference type="GO" id="GO:0006508">
    <property type="term" value="P:proteolysis"/>
    <property type="evidence" value="ECO:0007669"/>
    <property type="project" value="UniProtKB-KW"/>
</dbReference>
<name>A0A0A9WC41_LYGHE</name>
<dbReference type="PANTHER" id="PTHR45823:SF1">
    <property type="entry name" value="T-SNARE COILED-COIL HOMOLOGY DOMAIN-CONTAINING PROTEIN"/>
    <property type="match status" value="1"/>
</dbReference>
<reference evidence="3" key="2">
    <citation type="submission" date="2014-07" db="EMBL/GenBank/DDBJ databases">
        <authorList>
            <person name="Hull J."/>
        </authorList>
    </citation>
    <scope>NUCLEOTIDE SEQUENCE</scope>
</reference>
<feature type="non-terminal residue" evidence="3">
    <location>
        <position position="269"/>
    </location>
</feature>
<dbReference type="GO" id="GO:0008233">
    <property type="term" value="F:peptidase activity"/>
    <property type="evidence" value="ECO:0007669"/>
    <property type="project" value="UniProtKB-KW"/>
</dbReference>
<proteinExistence type="predicted"/>
<dbReference type="EMBL" id="GBHO01039538">
    <property type="protein sequence ID" value="JAG04066.1"/>
    <property type="molecule type" value="Transcribed_RNA"/>
</dbReference>
<keyword evidence="3" id="KW-0378">Hydrolase</keyword>
<gene>
    <name evidence="3" type="primary">ASPRV1_7</name>
    <name evidence="2" type="synonym">ASPRV1_0</name>
    <name evidence="3" type="ORF">CM83_35569</name>
    <name evidence="2" type="ORF">CM83_35573</name>
</gene>
<organism evidence="3">
    <name type="scientific">Lygus hesperus</name>
    <name type="common">Western plant bug</name>
    <dbReference type="NCBI Taxonomy" id="30085"/>
    <lineage>
        <taxon>Eukaryota</taxon>
        <taxon>Metazoa</taxon>
        <taxon>Ecdysozoa</taxon>
        <taxon>Arthropoda</taxon>
        <taxon>Hexapoda</taxon>
        <taxon>Insecta</taxon>
        <taxon>Pterygota</taxon>
        <taxon>Neoptera</taxon>
        <taxon>Paraneoptera</taxon>
        <taxon>Hemiptera</taxon>
        <taxon>Heteroptera</taxon>
        <taxon>Panheteroptera</taxon>
        <taxon>Cimicomorpha</taxon>
        <taxon>Miridae</taxon>
        <taxon>Mirini</taxon>
        <taxon>Lygus</taxon>
    </lineage>
</organism>
<reference evidence="3" key="1">
    <citation type="journal article" date="2014" name="PLoS ONE">
        <title>Transcriptome-Based Identification of ABC Transporters in the Western Tarnished Plant Bug Lygus hesperus.</title>
        <authorList>
            <person name="Hull J.J."/>
            <person name="Chaney K."/>
            <person name="Geib S.M."/>
            <person name="Fabrick J.A."/>
            <person name="Brent C.S."/>
            <person name="Walsh D."/>
            <person name="Lavine L.C."/>
        </authorList>
    </citation>
    <scope>NUCLEOTIDE SEQUENCE</scope>
</reference>
<feature type="region of interest" description="Disordered" evidence="1">
    <location>
        <begin position="1"/>
        <end position="38"/>
    </location>
</feature>
<evidence type="ECO:0000313" key="2">
    <source>
        <dbReference type="EMBL" id="JAG04066.1"/>
    </source>
</evidence>
<accession>A0A0A9WC41</accession>
<evidence type="ECO:0000313" key="3">
    <source>
        <dbReference type="EMBL" id="JAG04068.1"/>
    </source>
</evidence>
<evidence type="ECO:0000256" key="1">
    <source>
        <dbReference type="SAM" id="MobiDB-lite"/>
    </source>
</evidence>
<protein>
    <submittedName>
        <fullName evidence="3">Retroviral-like aspartic protease 1</fullName>
    </submittedName>
</protein>
<dbReference type="AlphaFoldDB" id="A0A0A9WC41"/>
<dbReference type="PANTHER" id="PTHR45823">
    <property type="entry name" value="T-SNARE COILED-COIL HOMOLOGY DOMAIN-CONTAINING PROTEIN"/>
    <property type="match status" value="1"/>
</dbReference>
<sequence>MPRKSARPLVRTIGTRNRPLDVEHTPGTSSSLPSAPEFVNGPHSPMHEGRSVEQRITNVETVLEEIRAQLTALTAPVTQCTQPQQAEPSTLEVSEEGCAHLLQATHRSVDSRQDSVGGNVIAYEGSLMPYDGKLAWEEYYVHVQVMAQANGWNEARLGAKLASVLRGPALSVLAELNPRERTSYLALEGALANRFGLRNQAPRLQELLETRHQGSSESFIELATDIERLVRGAFPDESRAYRDRQGVRAFLRAMRDRTLARSLTMSLPE</sequence>